<organism evidence="3 4">
    <name type="scientific">Streptomyces zingiberis</name>
    <dbReference type="NCBI Taxonomy" id="2053010"/>
    <lineage>
        <taxon>Bacteria</taxon>
        <taxon>Bacillati</taxon>
        <taxon>Actinomycetota</taxon>
        <taxon>Actinomycetes</taxon>
        <taxon>Kitasatosporales</taxon>
        <taxon>Streptomycetaceae</taxon>
        <taxon>Streptomyces</taxon>
    </lineage>
</organism>
<dbReference type="EMBL" id="JAATEN010000002">
    <property type="protein sequence ID" value="NJP99743.1"/>
    <property type="molecule type" value="Genomic_DNA"/>
</dbReference>
<proteinExistence type="predicted"/>
<evidence type="ECO:0000313" key="4">
    <source>
        <dbReference type="Proteomes" id="UP000695264"/>
    </source>
</evidence>
<comment type="caution">
    <text evidence="3">The sequence shown here is derived from an EMBL/GenBank/DDBJ whole genome shotgun (WGS) entry which is preliminary data.</text>
</comment>
<feature type="domain" description="DUF4240" evidence="2">
    <location>
        <begin position="2"/>
        <end position="136"/>
    </location>
</feature>
<evidence type="ECO:0000259" key="2">
    <source>
        <dbReference type="Pfam" id="PF14024"/>
    </source>
</evidence>
<keyword evidence="4" id="KW-1185">Reference proteome</keyword>
<feature type="compositionally biased region" description="Acidic residues" evidence="1">
    <location>
        <begin position="150"/>
        <end position="163"/>
    </location>
</feature>
<dbReference type="Proteomes" id="UP000695264">
    <property type="component" value="Unassembled WGS sequence"/>
</dbReference>
<evidence type="ECO:0000256" key="1">
    <source>
        <dbReference type="SAM" id="MobiDB-lite"/>
    </source>
</evidence>
<accession>A0ABX1BPT5</accession>
<name>A0ABX1BPT5_9ACTN</name>
<sequence length="182" mass="19667">MMDETEFWALVDGSREAAGGDPLEQADALVERLVLLDPDSVVDFARHVESRLARAHRWDLWAAARLVTGSAEDEAFDSFRCWLVGQGRRVFEGALHDPDSLAGLPADSGVEILADGGGDGGDADELGYAAYEAYEQLTATELPDLGLPEPPDEPEGTPLDLDDPAALTDRLPRLAQRFPPEP</sequence>
<dbReference type="InterPro" id="IPR025334">
    <property type="entry name" value="DUF4240"/>
</dbReference>
<evidence type="ECO:0000313" key="3">
    <source>
        <dbReference type="EMBL" id="NJP99743.1"/>
    </source>
</evidence>
<dbReference type="Pfam" id="PF14024">
    <property type="entry name" value="DUF4240"/>
    <property type="match status" value="1"/>
</dbReference>
<protein>
    <submittedName>
        <fullName evidence="3">DUF4240 domain-containing protein</fullName>
    </submittedName>
</protein>
<feature type="region of interest" description="Disordered" evidence="1">
    <location>
        <begin position="140"/>
        <end position="182"/>
    </location>
</feature>
<reference evidence="3 4" key="1">
    <citation type="submission" date="2020-03" db="EMBL/GenBank/DDBJ databases">
        <title>WGS of actinomycetes isolated from Thailand.</title>
        <authorList>
            <person name="Thawai C."/>
        </authorList>
    </citation>
    <scope>NUCLEOTIDE SEQUENCE [LARGE SCALE GENOMIC DNA]</scope>
    <source>
        <strain evidence="3 4">PLAI 1-29</strain>
    </source>
</reference>
<gene>
    <name evidence="3" type="ORF">HCK00_04090</name>
</gene>